<protein>
    <submittedName>
        <fullName evidence="1">Uncharacterized protein</fullName>
    </submittedName>
</protein>
<gene>
    <name evidence="1" type="ORF">ARMGADRAFT_317622</name>
</gene>
<dbReference type="Proteomes" id="UP000217790">
    <property type="component" value="Unassembled WGS sequence"/>
</dbReference>
<proteinExistence type="predicted"/>
<sequence>MLLFGEGVDLAYEDHSLGCRSDAMRTLSGTQLQHVQRLPALSGRYGVRCTQSGGTQFFYHYPLFGEFDLCHTSKGISGVELSRKISICQFTHESRVYSTSSLPGSCPQRFVPTRFGVYSFSFFPRRPTVQMEDLFTPGVKPWRVSYDKSTHNKNWMTPELSLSLFVKTGVVIFGRSVYMLCRCIP</sequence>
<keyword evidence="2" id="KW-1185">Reference proteome</keyword>
<dbReference type="InParanoid" id="A0A2H3DEG0"/>
<reference evidence="2" key="1">
    <citation type="journal article" date="2017" name="Nat. Ecol. Evol.">
        <title>Genome expansion and lineage-specific genetic innovations in the forest pathogenic fungi Armillaria.</title>
        <authorList>
            <person name="Sipos G."/>
            <person name="Prasanna A.N."/>
            <person name="Walter M.C."/>
            <person name="O'Connor E."/>
            <person name="Balint B."/>
            <person name="Krizsan K."/>
            <person name="Kiss B."/>
            <person name="Hess J."/>
            <person name="Varga T."/>
            <person name="Slot J."/>
            <person name="Riley R."/>
            <person name="Boka B."/>
            <person name="Rigling D."/>
            <person name="Barry K."/>
            <person name="Lee J."/>
            <person name="Mihaltcheva S."/>
            <person name="LaButti K."/>
            <person name="Lipzen A."/>
            <person name="Waldron R."/>
            <person name="Moloney N.M."/>
            <person name="Sperisen C."/>
            <person name="Kredics L."/>
            <person name="Vagvoelgyi C."/>
            <person name="Patrignani A."/>
            <person name="Fitzpatrick D."/>
            <person name="Nagy I."/>
            <person name="Doyle S."/>
            <person name="Anderson J.B."/>
            <person name="Grigoriev I.V."/>
            <person name="Gueldener U."/>
            <person name="Muensterkoetter M."/>
            <person name="Nagy L.G."/>
        </authorList>
    </citation>
    <scope>NUCLEOTIDE SEQUENCE [LARGE SCALE GENOMIC DNA]</scope>
    <source>
        <strain evidence="2">Ar21-2</strain>
    </source>
</reference>
<accession>A0A2H3DEG0</accession>
<dbReference type="AlphaFoldDB" id="A0A2H3DEG0"/>
<organism evidence="1 2">
    <name type="scientific">Armillaria gallica</name>
    <name type="common">Bulbous honey fungus</name>
    <name type="synonym">Armillaria bulbosa</name>
    <dbReference type="NCBI Taxonomy" id="47427"/>
    <lineage>
        <taxon>Eukaryota</taxon>
        <taxon>Fungi</taxon>
        <taxon>Dikarya</taxon>
        <taxon>Basidiomycota</taxon>
        <taxon>Agaricomycotina</taxon>
        <taxon>Agaricomycetes</taxon>
        <taxon>Agaricomycetidae</taxon>
        <taxon>Agaricales</taxon>
        <taxon>Marasmiineae</taxon>
        <taxon>Physalacriaceae</taxon>
        <taxon>Armillaria</taxon>
    </lineage>
</organism>
<dbReference type="EMBL" id="KZ293667">
    <property type="protein sequence ID" value="PBK89832.1"/>
    <property type="molecule type" value="Genomic_DNA"/>
</dbReference>
<evidence type="ECO:0000313" key="1">
    <source>
        <dbReference type="EMBL" id="PBK89832.1"/>
    </source>
</evidence>
<evidence type="ECO:0000313" key="2">
    <source>
        <dbReference type="Proteomes" id="UP000217790"/>
    </source>
</evidence>
<name>A0A2H3DEG0_ARMGA</name>